<dbReference type="PROSITE" id="PS50931">
    <property type="entry name" value="HTH_LYSR"/>
    <property type="match status" value="1"/>
</dbReference>
<keyword evidence="3 6" id="KW-0238">DNA-binding</keyword>
<evidence type="ECO:0000259" key="5">
    <source>
        <dbReference type="PROSITE" id="PS50931"/>
    </source>
</evidence>
<dbReference type="InterPro" id="IPR000847">
    <property type="entry name" value="LysR_HTH_N"/>
</dbReference>
<dbReference type="InterPro" id="IPR005119">
    <property type="entry name" value="LysR_subst-bd"/>
</dbReference>
<evidence type="ECO:0000313" key="7">
    <source>
        <dbReference type="Proteomes" id="UP000192656"/>
    </source>
</evidence>
<evidence type="ECO:0000256" key="2">
    <source>
        <dbReference type="ARBA" id="ARBA00023015"/>
    </source>
</evidence>
<dbReference type="Proteomes" id="UP000192656">
    <property type="component" value="Unassembled WGS sequence"/>
</dbReference>
<dbReference type="Gene3D" id="3.40.190.290">
    <property type="match status" value="1"/>
</dbReference>
<organism evidence="6 7">
    <name type="scientific">Fulvimarina manganoxydans</name>
    <dbReference type="NCBI Taxonomy" id="937218"/>
    <lineage>
        <taxon>Bacteria</taxon>
        <taxon>Pseudomonadati</taxon>
        <taxon>Pseudomonadota</taxon>
        <taxon>Alphaproteobacteria</taxon>
        <taxon>Hyphomicrobiales</taxon>
        <taxon>Aurantimonadaceae</taxon>
        <taxon>Fulvimarina</taxon>
    </lineage>
</organism>
<dbReference type="Pfam" id="PF00126">
    <property type="entry name" value="HTH_1"/>
    <property type="match status" value="1"/>
</dbReference>
<feature type="domain" description="HTH lysR-type" evidence="5">
    <location>
        <begin position="1"/>
        <end position="58"/>
    </location>
</feature>
<dbReference type="InterPro" id="IPR036388">
    <property type="entry name" value="WH-like_DNA-bd_sf"/>
</dbReference>
<evidence type="ECO:0000256" key="1">
    <source>
        <dbReference type="ARBA" id="ARBA00009437"/>
    </source>
</evidence>
<name>A0A1W2EMU4_9HYPH</name>
<reference evidence="6 7" key="1">
    <citation type="submission" date="2017-04" db="EMBL/GenBank/DDBJ databases">
        <authorList>
            <person name="Afonso C.L."/>
            <person name="Miller P.J."/>
            <person name="Scott M.A."/>
            <person name="Spackman E."/>
            <person name="Goraichik I."/>
            <person name="Dimitrov K.M."/>
            <person name="Suarez D.L."/>
            <person name="Swayne D.E."/>
        </authorList>
    </citation>
    <scope>NUCLEOTIDE SEQUENCE [LARGE SCALE GENOMIC DNA]</scope>
    <source>
        <strain evidence="6 7">CGMCC 1.10972</strain>
    </source>
</reference>
<dbReference type="InterPro" id="IPR058163">
    <property type="entry name" value="LysR-type_TF_proteobact-type"/>
</dbReference>
<gene>
    <name evidence="6" type="ORF">SAMN06297251_12844</name>
</gene>
<dbReference type="RefSeq" id="WP_084412541.1">
    <property type="nucleotide sequence ID" value="NZ_FWXR01000028.1"/>
</dbReference>
<sequence>MDLNLIRTFVSVCEAGSVTVAARRLKQPKSTISRHLARLEEELDVMLLQRSSSGIALSAEGRRLYEQTRESIHLLEPLGRRATSLPPSGHIRIAAPRYFARGPLTDVIRDFMRECPDVSIELRSENRLAETDGSDVDVQIVAGPMREIGGEVTQLGHREARLFGAPTLFGADGPPRTAACLSGVDFLSSCGTSGVPQRLSLTSDKGQTMTIAPTTRLVTNELSLLLDAARDGLGIVALPEFVGEREVEAGRLVPILPGYWTDRFMVSMALLSGRKNPAARRFADFAMARLERRASDNIML</sequence>
<dbReference type="SUPFAM" id="SSF53850">
    <property type="entry name" value="Periplasmic binding protein-like II"/>
    <property type="match status" value="1"/>
</dbReference>
<dbReference type="SUPFAM" id="SSF46785">
    <property type="entry name" value="Winged helix' DNA-binding domain"/>
    <property type="match status" value="1"/>
</dbReference>
<dbReference type="EMBL" id="FWXR01000028">
    <property type="protein sequence ID" value="SMD10852.1"/>
    <property type="molecule type" value="Genomic_DNA"/>
</dbReference>
<dbReference type="STRING" id="937218.SAMN06297251_12844"/>
<dbReference type="Gene3D" id="1.10.10.10">
    <property type="entry name" value="Winged helix-like DNA-binding domain superfamily/Winged helix DNA-binding domain"/>
    <property type="match status" value="1"/>
</dbReference>
<dbReference type="GO" id="GO:0003700">
    <property type="term" value="F:DNA-binding transcription factor activity"/>
    <property type="evidence" value="ECO:0007669"/>
    <property type="project" value="InterPro"/>
</dbReference>
<dbReference type="GO" id="GO:0043565">
    <property type="term" value="F:sequence-specific DNA binding"/>
    <property type="evidence" value="ECO:0007669"/>
    <property type="project" value="TreeGrafter"/>
</dbReference>
<accession>A0A1W2EMU4</accession>
<proteinExistence type="inferred from homology"/>
<dbReference type="PANTHER" id="PTHR30537:SF5">
    <property type="entry name" value="HTH-TYPE TRANSCRIPTIONAL ACTIVATOR TTDR-RELATED"/>
    <property type="match status" value="1"/>
</dbReference>
<evidence type="ECO:0000313" key="6">
    <source>
        <dbReference type="EMBL" id="SMD10852.1"/>
    </source>
</evidence>
<evidence type="ECO:0000256" key="4">
    <source>
        <dbReference type="ARBA" id="ARBA00023163"/>
    </source>
</evidence>
<dbReference type="FunFam" id="1.10.10.10:FF:000001">
    <property type="entry name" value="LysR family transcriptional regulator"/>
    <property type="match status" value="1"/>
</dbReference>
<dbReference type="PANTHER" id="PTHR30537">
    <property type="entry name" value="HTH-TYPE TRANSCRIPTIONAL REGULATOR"/>
    <property type="match status" value="1"/>
</dbReference>
<keyword evidence="4" id="KW-0804">Transcription</keyword>
<evidence type="ECO:0000256" key="3">
    <source>
        <dbReference type="ARBA" id="ARBA00023125"/>
    </source>
</evidence>
<keyword evidence="2" id="KW-0805">Transcription regulation</keyword>
<dbReference type="Pfam" id="PF03466">
    <property type="entry name" value="LysR_substrate"/>
    <property type="match status" value="1"/>
</dbReference>
<keyword evidence="7" id="KW-1185">Reference proteome</keyword>
<protein>
    <submittedName>
        <fullName evidence="6">DNA-binding transcriptional regulator, LysR family</fullName>
    </submittedName>
</protein>
<dbReference type="OrthoDB" id="9813056at2"/>
<dbReference type="InterPro" id="IPR036390">
    <property type="entry name" value="WH_DNA-bd_sf"/>
</dbReference>
<comment type="similarity">
    <text evidence="1">Belongs to the LysR transcriptional regulatory family.</text>
</comment>
<dbReference type="AlphaFoldDB" id="A0A1W2EMU4"/>
<dbReference type="GO" id="GO:0006351">
    <property type="term" value="P:DNA-templated transcription"/>
    <property type="evidence" value="ECO:0007669"/>
    <property type="project" value="TreeGrafter"/>
</dbReference>